<keyword evidence="2" id="KW-0732">Signal</keyword>
<dbReference type="eggNOG" id="COG2931">
    <property type="taxonomic scope" value="Bacteria"/>
</dbReference>
<dbReference type="Proteomes" id="UP000005801">
    <property type="component" value="Unassembled WGS sequence"/>
</dbReference>
<accession>A6GH76</accession>
<evidence type="ECO:0000256" key="1">
    <source>
        <dbReference type="SAM" id="MobiDB-lite"/>
    </source>
</evidence>
<keyword evidence="4" id="KW-1185">Reference proteome</keyword>
<reference evidence="3 4" key="1">
    <citation type="submission" date="2007-06" db="EMBL/GenBank/DDBJ databases">
        <authorList>
            <person name="Shimkets L."/>
            <person name="Ferriera S."/>
            <person name="Johnson J."/>
            <person name="Kravitz S."/>
            <person name="Beeson K."/>
            <person name="Sutton G."/>
            <person name="Rogers Y.-H."/>
            <person name="Friedman R."/>
            <person name="Frazier M."/>
            <person name="Venter J.C."/>
        </authorList>
    </citation>
    <scope>NUCLEOTIDE SEQUENCE [LARGE SCALE GENOMIC DNA]</scope>
    <source>
        <strain evidence="3 4">SIR-1</strain>
    </source>
</reference>
<evidence type="ECO:0000256" key="2">
    <source>
        <dbReference type="SAM" id="SignalP"/>
    </source>
</evidence>
<dbReference type="RefSeq" id="WP_006976063.1">
    <property type="nucleotide sequence ID" value="NZ_ABCS01000115.1"/>
</dbReference>
<evidence type="ECO:0000313" key="3">
    <source>
        <dbReference type="EMBL" id="EDM74798.1"/>
    </source>
</evidence>
<protein>
    <submittedName>
        <fullName evidence="3">Hemolysin-type calcium binding protein</fullName>
    </submittedName>
</protein>
<dbReference type="OrthoDB" id="5499408at2"/>
<dbReference type="AlphaFoldDB" id="A6GH76"/>
<proteinExistence type="predicted"/>
<dbReference type="PANTHER" id="PTHR39431">
    <property type="entry name" value="FRPA/C-RELATED PROTEIN"/>
    <property type="match status" value="1"/>
</dbReference>
<dbReference type="STRING" id="391625.PPSIR1_11085"/>
<sequence>MRRTLLALIALSLPLAACDEGLTDDELLAEGETSANAEDDAEAEQGKDENAEAPSEDEETETGEPTTLEGEDCDGDEWTACLEGEGFHFCKGGAYGPCVEDPMCFPGQWEECGGELAGTKMGCLIQDGVPTWDWDTCNTPLALSFDGGPIEMVTSAASFDISGTGSCLGSDWPSADNPWLAIDLDGSGSIEAGSELFGSGSILASGRHAQNGFLALSEYDSDGDGSITPADARFADILVWRDLDSDKRSLPSELSTLADEGVTSISLASEVRETCDARGNCGRERSAFEFQGAGGRPQVGEVVDIYLACH</sequence>
<feature type="region of interest" description="Disordered" evidence="1">
    <location>
        <begin position="26"/>
        <end position="74"/>
    </location>
</feature>
<comment type="caution">
    <text evidence="3">The sequence shown here is derived from an EMBL/GenBank/DDBJ whole genome shotgun (WGS) entry which is preliminary data.</text>
</comment>
<dbReference type="PANTHER" id="PTHR39431:SF1">
    <property type="entry name" value="FRPA_C-RELATED PROTEIN"/>
    <property type="match status" value="1"/>
</dbReference>
<evidence type="ECO:0000313" key="4">
    <source>
        <dbReference type="Proteomes" id="UP000005801"/>
    </source>
</evidence>
<gene>
    <name evidence="3" type="ORF">PPSIR1_11085</name>
</gene>
<feature type="chain" id="PRO_5002697872" evidence="2">
    <location>
        <begin position="18"/>
        <end position="310"/>
    </location>
</feature>
<name>A6GH76_9BACT</name>
<organism evidence="3 4">
    <name type="scientific">Plesiocystis pacifica SIR-1</name>
    <dbReference type="NCBI Taxonomy" id="391625"/>
    <lineage>
        <taxon>Bacteria</taxon>
        <taxon>Pseudomonadati</taxon>
        <taxon>Myxococcota</taxon>
        <taxon>Polyangia</taxon>
        <taxon>Nannocystales</taxon>
        <taxon>Nannocystaceae</taxon>
        <taxon>Plesiocystis</taxon>
    </lineage>
</organism>
<dbReference type="EMBL" id="ABCS01000115">
    <property type="protein sequence ID" value="EDM74798.1"/>
    <property type="molecule type" value="Genomic_DNA"/>
</dbReference>
<feature type="signal peptide" evidence="2">
    <location>
        <begin position="1"/>
        <end position="17"/>
    </location>
</feature>